<evidence type="ECO:0000256" key="1">
    <source>
        <dbReference type="ARBA" id="ARBA00023015"/>
    </source>
</evidence>
<dbReference type="PROSITE" id="PS01124">
    <property type="entry name" value="HTH_ARAC_FAMILY_2"/>
    <property type="match status" value="1"/>
</dbReference>
<evidence type="ECO:0000313" key="5">
    <source>
        <dbReference type="EMBL" id="MST85951.1"/>
    </source>
</evidence>
<reference evidence="5 6" key="1">
    <citation type="submission" date="2019-08" db="EMBL/GenBank/DDBJ databases">
        <title>In-depth cultivation of the pig gut microbiome towards novel bacterial diversity and tailored functional studies.</title>
        <authorList>
            <person name="Wylensek D."/>
            <person name="Hitch T.C.A."/>
            <person name="Clavel T."/>
        </authorList>
    </citation>
    <scope>NUCLEOTIDE SEQUENCE [LARGE SCALE GENOMIC DNA]</scope>
    <source>
        <strain evidence="5 6">LKV-178-WT-2A</strain>
    </source>
</reference>
<keyword evidence="6" id="KW-1185">Reference proteome</keyword>
<dbReference type="GO" id="GO:0003700">
    <property type="term" value="F:DNA-binding transcription factor activity"/>
    <property type="evidence" value="ECO:0007669"/>
    <property type="project" value="InterPro"/>
</dbReference>
<dbReference type="InterPro" id="IPR018060">
    <property type="entry name" value="HTH_AraC"/>
</dbReference>
<evidence type="ECO:0000256" key="3">
    <source>
        <dbReference type="ARBA" id="ARBA00023163"/>
    </source>
</evidence>
<keyword evidence="1" id="KW-0805">Transcription regulation</keyword>
<dbReference type="AlphaFoldDB" id="A0A7K0KJ57"/>
<name>A0A7K0KJ57_9BACT</name>
<keyword evidence="3" id="KW-0804">Transcription</keyword>
<dbReference type="PANTHER" id="PTHR43280">
    <property type="entry name" value="ARAC-FAMILY TRANSCRIPTIONAL REGULATOR"/>
    <property type="match status" value="1"/>
</dbReference>
<accession>A0A7K0KJ57</accession>
<evidence type="ECO:0000259" key="4">
    <source>
        <dbReference type="PROSITE" id="PS01124"/>
    </source>
</evidence>
<dbReference type="EMBL" id="VUNG01000066">
    <property type="protein sequence ID" value="MST85951.1"/>
    <property type="molecule type" value="Genomic_DNA"/>
</dbReference>
<proteinExistence type="predicted"/>
<dbReference type="GO" id="GO:0043565">
    <property type="term" value="F:sequence-specific DNA binding"/>
    <property type="evidence" value="ECO:0007669"/>
    <property type="project" value="InterPro"/>
</dbReference>
<evidence type="ECO:0000256" key="2">
    <source>
        <dbReference type="ARBA" id="ARBA00023125"/>
    </source>
</evidence>
<protein>
    <submittedName>
        <fullName evidence="5">AraC family transcriptional regulator</fullName>
    </submittedName>
</protein>
<dbReference type="Pfam" id="PF12833">
    <property type="entry name" value="HTH_18"/>
    <property type="match status" value="1"/>
</dbReference>
<dbReference type="InterPro" id="IPR009057">
    <property type="entry name" value="Homeodomain-like_sf"/>
</dbReference>
<organism evidence="5 6">
    <name type="scientific">Hallella mizrahii</name>
    <dbReference type="NCBI Taxonomy" id="2606637"/>
    <lineage>
        <taxon>Bacteria</taxon>
        <taxon>Pseudomonadati</taxon>
        <taxon>Bacteroidota</taxon>
        <taxon>Bacteroidia</taxon>
        <taxon>Bacteroidales</taxon>
        <taxon>Prevotellaceae</taxon>
        <taxon>Hallella</taxon>
    </lineage>
</organism>
<dbReference type="Proteomes" id="UP000438914">
    <property type="component" value="Unassembled WGS sequence"/>
</dbReference>
<gene>
    <name evidence="5" type="ORF">FYJ73_14980</name>
</gene>
<dbReference type="SUPFAM" id="SSF46689">
    <property type="entry name" value="Homeodomain-like"/>
    <property type="match status" value="1"/>
</dbReference>
<dbReference type="Gene3D" id="1.10.10.60">
    <property type="entry name" value="Homeodomain-like"/>
    <property type="match status" value="1"/>
</dbReference>
<dbReference type="RefSeq" id="WP_154535549.1">
    <property type="nucleotide sequence ID" value="NZ_VUNG01000066.1"/>
</dbReference>
<sequence>MRIEFSQWTIHAGETITFFPTDIVQIEDVSEDFHGIALVYSDDMLRMASLHIEESVYFSLRNDRLCRERQIVADVISPMLTILQHFFSTDGCRVTDEIVALQLKSFFLGFSDFLRQHPELRHPDVDSQRTDELFARFMNILEHDFMESKDVQYYADRLCITRKYLAVIVKRKTGKTPKMMINEYVITRLKLRLRNTNDSIRQIATTFHFPDDSLMIRYFKAHTGMTPVQYRRNTQIR</sequence>
<dbReference type="PANTHER" id="PTHR43280:SF32">
    <property type="entry name" value="TRANSCRIPTIONAL REGULATORY PROTEIN"/>
    <property type="match status" value="1"/>
</dbReference>
<evidence type="ECO:0000313" key="6">
    <source>
        <dbReference type="Proteomes" id="UP000438914"/>
    </source>
</evidence>
<keyword evidence="2" id="KW-0238">DNA-binding</keyword>
<feature type="domain" description="HTH araC/xylS-type" evidence="4">
    <location>
        <begin position="135"/>
        <end position="233"/>
    </location>
</feature>
<comment type="caution">
    <text evidence="5">The sequence shown here is derived from an EMBL/GenBank/DDBJ whole genome shotgun (WGS) entry which is preliminary data.</text>
</comment>
<dbReference type="SMART" id="SM00342">
    <property type="entry name" value="HTH_ARAC"/>
    <property type="match status" value="1"/>
</dbReference>